<reference evidence="11" key="1">
    <citation type="submission" date="2021-12" db="EMBL/GenBank/DDBJ databases">
        <authorList>
            <person name="Rodrigo-Torres L."/>
            <person name="Arahal R. D."/>
            <person name="Lucena T."/>
        </authorList>
    </citation>
    <scope>NUCLEOTIDE SEQUENCE</scope>
    <source>
        <strain evidence="11">CECT 8267</strain>
    </source>
</reference>
<evidence type="ECO:0000313" key="12">
    <source>
        <dbReference type="Proteomes" id="UP000838100"/>
    </source>
</evidence>
<evidence type="ECO:0000256" key="4">
    <source>
        <dbReference type="ARBA" id="ARBA00022684"/>
    </source>
</evidence>
<dbReference type="HAMAP" id="MF_00578">
    <property type="entry name" value="Glu_cys_ligase"/>
    <property type="match status" value="1"/>
</dbReference>
<evidence type="ECO:0000256" key="2">
    <source>
        <dbReference type="ARBA" id="ARBA00008772"/>
    </source>
</evidence>
<dbReference type="Gene3D" id="3.30.590.20">
    <property type="match status" value="1"/>
</dbReference>
<dbReference type="SUPFAM" id="SSF55931">
    <property type="entry name" value="Glutamine synthetase/guanido kinase"/>
    <property type="match status" value="1"/>
</dbReference>
<dbReference type="Pfam" id="PF04262">
    <property type="entry name" value="Glu_cys_ligase"/>
    <property type="match status" value="1"/>
</dbReference>
<keyword evidence="12" id="KW-1185">Reference proteome</keyword>
<comment type="pathway">
    <text evidence="1 8 9">Sulfur metabolism; glutathione biosynthesis; glutathione from L-cysteine and L-glutamate: step 1/2.</text>
</comment>
<name>A0ABM9AF77_9GAMM</name>
<dbReference type="Proteomes" id="UP000838100">
    <property type="component" value="Unassembled WGS sequence"/>
</dbReference>
<dbReference type="InterPro" id="IPR014746">
    <property type="entry name" value="Gln_synth/guanido_kin_cat_dom"/>
</dbReference>
<dbReference type="InterPro" id="IPR006334">
    <property type="entry name" value="Glut_cys_ligase"/>
</dbReference>
<dbReference type="GO" id="GO:0004357">
    <property type="term" value="F:glutamate-cysteine ligase activity"/>
    <property type="evidence" value="ECO:0007669"/>
    <property type="project" value="UniProtKB-EC"/>
</dbReference>
<keyword evidence="5 8" id="KW-0547">Nucleotide-binding</keyword>
<dbReference type="EC" id="6.3.2.2" evidence="8"/>
<keyword evidence="3 8" id="KW-0436">Ligase</keyword>
<accession>A0ABM9AF77</accession>
<feature type="domain" description="Glutamate--cysteine ligase" evidence="10">
    <location>
        <begin position="10"/>
        <end position="384"/>
    </location>
</feature>
<dbReference type="EMBL" id="CAKLPX010000002">
    <property type="protein sequence ID" value="CAH0991857.1"/>
    <property type="molecule type" value="Genomic_DNA"/>
</dbReference>
<evidence type="ECO:0000256" key="6">
    <source>
        <dbReference type="ARBA" id="ARBA00022840"/>
    </source>
</evidence>
<gene>
    <name evidence="8 11" type="primary">gshA</name>
    <name evidence="11" type="ORF">SIN8267_01972</name>
</gene>
<evidence type="ECO:0000256" key="3">
    <source>
        <dbReference type="ARBA" id="ARBA00022598"/>
    </source>
</evidence>
<comment type="similarity">
    <text evidence="2 8">Belongs to the glutamate--cysteine ligase type 1 family. Type 1 subfamily.</text>
</comment>
<protein>
    <recommendedName>
        <fullName evidence="8">Glutamate--cysteine ligase</fullName>
        <ecNumber evidence="8">6.3.2.2</ecNumber>
    </recommendedName>
    <alternativeName>
        <fullName evidence="8">Gamma-ECS</fullName>
        <shortName evidence="8">GCS</shortName>
    </alternativeName>
    <alternativeName>
        <fullName evidence="8">Gamma-glutamylcysteine synthetase</fullName>
    </alternativeName>
</protein>
<evidence type="ECO:0000256" key="5">
    <source>
        <dbReference type="ARBA" id="ARBA00022741"/>
    </source>
</evidence>
<dbReference type="PANTHER" id="PTHR38761:SF1">
    <property type="entry name" value="GLUTAMATE--CYSTEINE LIGASE"/>
    <property type="match status" value="1"/>
</dbReference>
<evidence type="ECO:0000256" key="7">
    <source>
        <dbReference type="ARBA" id="ARBA00048819"/>
    </source>
</evidence>
<evidence type="ECO:0000256" key="9">
    <source>
        <dbReference type="RuleBase" id="RU004391"/>
    </source>
</evidence>
<keyword evidence="6 8" id="KW-0067">ATP-binding</keyword>
<evidence type="ECO:0000256" key="1">
    <source>
        <dbReference type="ARBA" id="ARBA00005006"/>
    </source>
</evidence>
<sequence length="531" mass="60231">MSAQFQQRLAFLASAEVEASLKQIGRGIEKECLRVTPQGRLASTEHPAKLGAALTHSSITTDYSEALLEFITPVYHDVDSALADLDQLHRYTYQVIDENSELLWCASMPCVLKGDDSIPVGRYGNSNNGKMKTVYREGLGHRYGKAMQTIAGIHYNFSMPEEFWQLLHAREQSSLSLQDFKTKNYLGLIRNFHRYSWMLVYLFGASPALCKTFVGGVAGNLEEFDPGTFYAPYGTSLRMGDLGYQSSAQEDLSVCYNSLEGYIRPLLQALTTAHRDYSAIGIKNEGGDYLQLSPNLLQIENEFYSSIRPKRVTQPGETPINALYERGVEYIEVRCLDLDPYEPLGMSAAQLKFVDIFLMACLMAESEDMSKREFHTSAANLKLVVNEGRRPGLQLNFCGECKVLKDWGLELLEEMTVIAEHFDNVFGSSDYSDALKRQQQKFLDASKTPSARILADMTAQKIPYFRFAMNQSESLRQQFLAEPLAAQEYEKFLRQARFSVDKMVEIEAQEQQPFDQFLKDYYQQYNHLAAI</sequence>
<proteinExistence type="inferred from homology"/>
<dbReference type="InterPro" id="IPR007370">
    <property type="entry name" value="Glu_cys_ligase"/>
</dbReference>
<comment type="caution">
    <text evidence="11">The sequence shown here is derived from an EMBL/GenBank/DDBJ whole genome shotgun (WGS) entry which is preliminary data.</text>
</comment>
<dbReference type="RefSeq" id="WP_237444559.1">
    <property type="nucleotide sequence ID" value="NZ_CAKLPX010000002.1"/>
</dbReference>
<comment type="catalytic activity">
    <reaction evidence="7 8 9">
        <text>L-cysteine + L-glutamate + ATP = gamma-L-glutamyl-L-cysteine + ADP + phosphate + H(+)</text>
        <dbReference type="Rhea" id="RHEA:13285"/>
        <dbReference type="ChEBI" id="CHEBI:15378"/>
        <dbReference type="ChEBI" id="CHEBI:29985"/>
        <dbReference type="ChEBI" id="CHEBI:30616"/>
        <dbReference type="ChEBI" id="CHEBI:35235"/>
        <dbReference type="ChEBI" id="CHEBI:43474"/>
        <dbReference type="ChEBI" id="CHEBI:58173"/>
        <dbReference type="ChEBI" id="CHEBI:456216"/>
        <dbReference type="EC" id="6.3.2.2"/>
    </reaction>
</comment>
<organism evidence="11 12">
    <name type="scientific">Sinobacterium norvegicum</name>
    <dbReference type="NCBI Taxonomy" id="1641715"/>
    <lineage>
        <taxon>Bacteria</taxon>
        <taxon>Pseudomonadati</taxon>
        <taxon>Pseudomonadota</taxon>
        <taxon>Gammaproteobacteria</taxon>
        <taxon>Cellvibrionales</taxon>
        <taxon>Spongiibacteraceae</taxon>
        <taxon>Sinobacterium</taxon>
    </lineage>
</organism>
<evidence type="ECO:0000256" key="8">
    <source>
        <dbReference type="HAMAP-Rule" id="MF_00578"/>
    </source>
</evidence>
<keyword evidence="4 8" id="KW-0317">Glutathione biosynthesis</keyword>
<evidence type="ECO:0000259" key="10">
    <source>
        <dbReference type="Pfam" id="PF04262"/>
    </source>
</evidence>
<evidence type="ECO:0000313" key="11">
    <source>
        <dbReference type="EMBL" id="CAH0991857.1"/>
    </source>
</evidence>
<dbReference type="PANTHER" id="PTHR38761">
    <property type="entry name" value="GLUTAMATE--CYSTEINE LIGASE"/>
    <property type="match status" value="1"/>
</dbReference>
<dbReference type="NCBIfam" id="TIGR01434">
    <property type="entry name" value="glu_cys_ligase"/>
    <property type="match status" value="1"/>
</dbReference>